<accession>A0A8T0IXL2</accession>
<gene>
    <name evidence="5" type="ORF">KC19_2G180500</name>
</gene>
<evidence type="ECO:0000313" key="6">
    <source>
        <dbReference type="Proteomes" id="UP000822688"/>
    </source>
</evidence>
<feature type="region of interest" description="Disordered" evidence="3">
    <location>
        <begin position="1"/>
        <end position="26"/>
    </location>
</feature>
<dbReference type="GO" id="GO:0000381">
    <property type="term" value="P:regulation of alternative mRNA splicing, via spliceosome"/>
    <property type="evidence" value="ECO:0007669"/>
    <property type="project" value="InterPro"/>
</dbReference>
<protein>
    <recommendedName>
        <fullName evidence="4">Nuclear speckle splicing regulatory protein 1 N-terminal domain-containing protein</fullName>
    </recommendedName>
</protein>
<feature type="region of interest" description="Disordered" evidence="3">
    <location>
        <begin position="160"/>
        <end position="349"/>
    </location>
</feature>
<dbReference type="AlphaFoldDB" id="A0A8T0IXL2"/>
<comment type="similarity">
    <text evidence="1">Belongs to the NSRP1 family.</text>
</comment>
<name>A0A8T0IXL2_CERPU</name>
<dbReference type="InterPro" id="IPR018612">
    <property type="entry name" value="NSRP1_N"/>
</dbReference>
<feature type="compositionally biased region" description="Basic and acidic residues" evidence="3">
    <location>
        <begin position="160"/>
        <end position="181"/>
    </location>
</feature>
<feature type="domain" description="Nuclear speckle splicing regulatory protein 1 N-terminal" evidence="4">
    <location>
        <begin position="60"/>
        <end position="175"/>
    </location>
</feature>
<feature type="compositionally biased region" description="Basic and acidic residues" evidence="3">
    <location>
        <begin position="201"/>
        <end position="214"/>
    </location>
</feature>
<dbReference type="EMBL" id="CM026422">
    <property type="protein sequence ID" value="KAG0587649.1"/>
    <property type="molecule type" value="Genomic_DNA"/>
</dbReference>
<reference evidence="5" key="1">
    <citation type="submission" date="2020-06" db="EMBL/GenBank/DDBJ databases">
        <title>WGS assembly of Ceratodon purpureus strain R40.</title>
        <authorList>
            <person name="Carey S.B."/>
            <person name="Jenkins J."/>
            <person name="Shu S."/>
            <person name="Lovell J.T."/>
            <person name="Sreedasyam A."/>
            <person name="Maumus F."/>
            <person name="Tiley G.P."/>
            <person name="Fernandez-Pozo N."/>
            <person name="Barry K."/>
            <person name="Chen C."/>
            <person name="Wang M."/>
            <person name="Lipzen A."/>
            <person name="Daum C."/>
            <person name="Saski C.A."/>
            <person name="Payton A.C."/>
            <person name="Mcbreen J.C."/>
            <person name="Conrad R.E."/>
            <person name="Kollar L.M."/>
            <person name="Olsson S."/>
            <person name="Huttunen S."/>
            <person name="Landis J.B."/>
            <person name="Wickett N.J."/>
            <person name="Johnson M.G."/>
            <person name="Rensing S.A."/>
            <person name="Grimwood J."/>
            <person name="Schmutz J."/>
            <person name="Mcdaniel S.F."/>
        </authorList>
    </citation>
    <scope>NUCLEOTIDE SEQUENCE</scope>
    <source>
        <strain evidence="5">R40</strain>
    </source>
</reference>
<evidence type="ECO:0000256" key="1">
    <source>
        <dbReference type="ARBA" id="ARBA00010126"/>
    </source>
</evidence>
<keyword evidence="2" id="KW-0175">Coiled coil</keyword>
<evidence type="ECO:0000256" key="2">
    <source>
        <dbReference type="ARBA" id="ARBA00023054"/>
    </source>
</evidence>
<evidence type="ECO:0000256" key="3">
    <source>
        <dbReference type="SAM" id="MobiDB-lite"/>
    </source>
</evidence>
<dbReference type="Pfam" id="PF09745">
    <property type="entry name" value="NSRP1_N"/>
    <property type="match status" value="1"/>
</dbReference>
<evidence type="ECO:0000259" key="4">
    <source>
        <dbReference type="Pfam" id="PF09745"/>
    </source>
</evidence>
<organism evidence="5 6">
    <name type="scientific">Ceratodon purpureus</name>
    <name type="common">Fire moss</name>
    <name type="synonym">Dicranum purpureum</name>
    <dbReference type="NCBI Taxonomy" id="3225"/>
    <lineage>
        <taxon>Eukaryota</taxon>
        <taxon>Viridiplantae</taxon>
        <taxon>Streptophyta</taxon>
        <taxon>Embryophyta</taxon>
        <taxon>Bryophyta</taxon>
        <taxon>Bryophytina</taxon>
        <taxon>Bryopsida</taxon>
        <taxon>Dicranidae</taxon>
        <taxon>Pseudoditrichales</taxon>
        <taxon>Ditrichaceae</taxon>
        <taxon>Ceratodon</taxon>
    </lineage>
</organism>
<evidence type="ECO:0000313" key="5">
    <source>
        <dbReference type="EMBL" id="KAG0587649.1"/>
    </source>
</evidence>
<proteinExistence type="inferred from homology"/>
<dbReference type="Proteomes" id="UP000822688">
    <property type="component" value="Chromosome 2"/>
</dbReference>
<dbReference type="PANTHER" id="PTHR30060:SF0">
    <property type="entry name" value="COILED-COIL PROTEIN (DUF2040)-RELATED"/>
    <property type="match status" value="1"/>
</dbReference>
<keyword evidence="6" id="KW-1185">Reference proteome</keyword>
<dbReference type="PANTHER" id="PTHR30060">
    <property type="entry name" value="INNER MEMBRANE PROTEIN"/>
    <property type="match status" value="1"/>
</dbReference>
<sequence>MQGGRKQYGLQLQIKGPPKKPTGRPAPAVAFRFNDGDDEDDVEADIARQANKKRNVREVEQQYQKALEEDPTAFDYDGVYDEMKGNQARPIHEDRAKREPKYIGKLLEKAKVRAREQDIVYERQLAKEREKEDHLYGDKEKFVTGAYKKKLQEQAKWLEEERRREAEEQKHEVGNKSDMSDFYRNLLKSNVAFGARNVSKPGEKASGAEKDAERPGAQSQVEDEELASTAMGADHGAGAGRSDRRSEEPRDKEDRKYDRSSSGNKDRNESGSSRSRDASDRTLEADDQRSNAREKPADGTAEKSPARTDEGVAPKDVKSSEVETVKQAPVDPVAAAKERYLARKRQRGL</sequence>
<comment type="caution">
    <text evidence="5">The sequence shown here is derived from an EMBL/GenBank/DDBJ whole genome shotgun (WGS) entry which is preliminary data.</text>
</comment>
<feature type="compositionally biased region" description="Basic and acidic residues" evidence="3">
    <location>
        <begin position="241"/>
        <end position="324"/>
    </location>
</feature>